<organism evidence="1 2">
    <name type="scientific">Nemania bipapillata</name>
    <dbReference type="NCBI Taxonomy" id="110536"/>
    <lineage>
        <taxon>Eukaryota</taxon>
        <taxon>Fungi</taxon>
        <taxon>Dikarya</taxon>
        <taxon>Ascomycota</taxon>
        <taxon>Pezizomycotina</taxon>
        <taxon>Sordariomycetes</taxon>
        <taxon>Xylariomycetidae</taxon>
        <taxon>Xylariales</taxon>
        <taxon>Xylariaceae</taxon>
        <taxon>Nemania</taxon>
    </lineage>
</organism>
<gene>
    <name evidence="1" type="ORF">ONZ43_g2777</name>
</gene>
<dbReference type="Proteomes" id="UP001153334">
    <property type="component" value="Unassembled WGS sequence"/>
</dbReference>
<accession>A0ACC2IZA8</accession>
<name>A0ACC2IZA8_9PEZI</name>
<proteinExistence type="predicted"/>
<keyword evidence="2" id="KW-1185">Reference proteome</keyword>
<protein>
    <submittedName>
        <fullName evidence="1">Uncharacterized protein</fullName>
    </submittedName>
</protein>
<reference evidence="1" key="1">
    <citation type="submission" date="2022-11" db="EMBL/GenBank/DDBJ databases">
        <title>Genome Sequence of Nemania bipapillata.</title>
        <authorList>
            <person name="Buettner E."/>
        </authorList>
    </citation>
    <scope>NUCLEOTIDE SEQUENCE</scope>
    <source>
        <strain evidence="1">CP14</strain>
    </source>
</reference>
<sequence length="445" mass="50965">MTREQTTTQYVAEPDIASKPELTQGSSKARLKGSLISKDAIHQTQPAETSKELAAVVDDNSANSQVVINTANENSRPPSFSSLTPKLRMMIWDASLCDGRVVVLYHSRGGPEIECALDKGTTYVWLRPHVLCEVTQNSRDYAMKSAVLTEQEAEEEKEKYKPGAFPVNPRQPDARPLFTWMDPVRDWLCIEPLENWPVSSAQDNSSDRRKLTHAVRNLAIIDRSRSPNWHKWLLKYIFSNKVFRNTKTLAFVRNIITLHAPPGEVWAAGILHRGDSHVLVDITDTSSLRRVYEFYLKASRRRHQRSVELLKMLIDPRGCLAYETRVMDDMKDGWLLAQYHQMSPDAARRLGLSRGLRRLPGREKWDYRRWQCPDQASPRSEYYICIGRARDELLQAFPKFNLMIMFRICNAKICDASRQVPNYALSALRSVSPGSFNWVSPEALM</sequence>
<dbReference type="EMBL" id="JAPESX010000600">
    <property type="protein sequence ID" value="KAJ8120536.1"/>
    <property type="molecule type" value="Genomic_DNA"/>
</dbReference>
<evidence type="ECO:0000313" key="2">
    <source>
        <dbReference type="Proteomes" id="UP001153334"/>
    </source>
</evidence>
<comment type="caution">
    <text evidence="1">The sequence shown here is derived from an EMBL/GenBank/DDBJ whole genome shotgun (WGS) entry which is preliminary data.</text>
</comment>
<evidence type="ECO:0000313" key="1">
    <source>
        <dbReference type="EMBL" id="KAJ8120536.1"/>
    </source>
</evidence>